<protein>
    <submittedName>
        <fullName evidence="1">Uncharacterized protein</fullName>
    </submittedName>
</protein>
<evidence type="ECO:0000313" key="1">
    <source>
        <dbReference type="EMBL" id="KAJ1678465.1"/>
    </source>
</evidence>
<feature type="non-terminal residue" evidence="1">
    <location>
        <position position="692"/>
    </location>
</feature>
<sequence length="692" mass="78250">MHGTNTDPGIIKLAVRNMFDIIEKTKNREFLIRVSYLEIYNEVIRDLLDPTKTNLKIHETVKREIFVGGLSEQIVFSAKEVEQLLERGDRNRHIGGTNMNERSSRSHTIFRIIIESRERLEPGDDDDKDSQMMGSSFADDENGGFTGAVKVSCLNLVDLAGSERVGQTGAEGQRLKEGAHINKSLLALGTVISRLSEEGGDCGHVPYRDSKLTRILQTSLGGNARTAIICTITPAAAYSDETLSTLKFASRAKTITNTPEINEELRGDALLRRLKRAKELEDEVGRMRSIAEMKIQVEERNKSLLKNLWKSEQERLRLERELEDRKNLIFFGHMRADASASAPSDETGGREIRRQTWFPGIQTSGQPVRSALRTGVAEQGLVAPAIPENHADSRKQKGRLSNVTLRDSTQPMDDEFELDRIVADKQHISFLEDQLEKLRGESDEQQKALVRFVDEYTGLLCVLNELAEAEVVPATPPKAASASSHGRDSDGGPAHLPEITKLRRRLRYMLHSLDAKREQIDNMRRERPEAQFLELELEAARQASQEFEATLRQKTQKTRELESTLSSAYAEVKELREALARKDEEAVALANDAKALTARLMEQQKVHEADRDATAQQVATLRSKVEEVNGREQVWVKKNEELESIYRTRIEELQVQLRSAQSEHEEERLRTEQLLRELQAQNSALQQQHASK</sequence>
<dbReference type="EMBL" id="JAMZIH010001142">
    <property type="protein sequence ID" value="KAJ1678465.1"/>
    <property type="molecule type" value="Genomic_DNA"/>
</dbReference>
<organism evidence="1 2">
    <name type="scientific">Spiromyces aspiralis</name>
    <dbReference type="NCBI Taxonomy" id="68401"/>
    <lineage>
        <taxon>Eukaryota</taxon>
        <taxon>Fungi</taxon>
        <taxon>Fungi incertae sedis</taxon>
        <taxon>Zoopagomycota</taxon>
        <taxon>Kickxellomycotina</taxon>
        <taxon>Kickxellomycetes</taxon>
        <taxon>Kickxellales</taxon>
        <taxon>Kickxellaceae</taxon>
        <taxon>Spiromyces</taxon>
    </lineage>
</organism>
<gene>
    <name evidence="1" type="ORF">EV182_003995</name>
</gene>
<reference evidence="1" key="1">
    <citation type="submission" date="2022-06" db="EMBL/GenBank/DDBJ databases">
        <title>Phylogenomic reconstructions and comparative analyses of Kickxellomycotina fungi.</title>
        <authorList>
            <person name="Reynolds N.K."/>
            <person name="Stajich J.E."/>
            <person name="Barry K."/>
            <person name="Grigoriev I.V."/>
            <person name="Crous P."/>
            <person name="Smith M.E."/>
        </authorList>
    </citation>
    <scope>NUCLEOTIDE SEQUENCE</scope>
    <source>
        <strain evidence="1">RSA 2271</strain>
    </source>
</reference>
<name>A0ACC1HR23_9FUNG</name>
<dbReference type="Proteomes" id="UP001145114">
    <property type="component" value="Unassembled WGS sequence"/>
</dbReference>
<proteinExistence type="predicted"/>
<evidence type="ECO:0000313" key="2">
    <source>
        <dbReference type="Proteomes" id="UP001145114"/>
    </source>
</evidence>
<accession>A0ACC1HR23</accession>
<keyword evidence="2" id="KW-1185">Reference proteome</keyword>
<comment type="caution">
    <text evidence="1">The sequence shown here is derived from an EMBL/GenBank/DDBJ whole genome shotgun (WGS) entry which is preliminary data.</text>
</comment>